<reference evidence="2" key="1">
    <citation type="journal article" date="2019" name="Int. J. Syst. Evol. Microbiol.">
        <title>The Global Catalogue of Microorganisms (GCM) 10K type strain sequencing project: providing services to taxonomists for standard genome sequencing and annotation.</title>
        <authorList>
            <consortium name="The Broad Institute Genomics Platform"/>
            <consortium name="The Broad Institute Genome Sequencing Center for Infectious Disease"/>
            <person name="Wu L."/>
            <person name="Ma J."/>
        </authorList>
    </citation>
    <scope>NUCLEOTIDE SEQUENCE [LARGE SCALE GENOMIC DNA]</scope>
    <source>
        <strain evidence="2">JCM 17316</strain>
    </source>
</reference>
<organism evidence="1 2">
    <name type="scientific">Actinomadura keratinilytica</name>
    <dbReference type="NCBI Taxonomy" id="547461"/>
    <lineage>
        <taxon>Bacteria</taxon>
        <taxon>Bacillati</taxon>
        <taxon>Actinomycetota</taxon>
        <taxon>Actinomycetes</taxon>
        <taxon>Streptosporangiales</taxon>
        <taxon>Thermomonosporaceae</taxon>
        <taxon>Actinomadura</taxon>
    </lineage>
</organism>
<comment type="caution">
    <text evidence="1">The sequence shown here is derived from an EMBL/GenBank/DDBJ whole genome shotgun (WGS) entry which is preliminary data.</text>
</comment>
<protein>
    <submittedName>
        <fullName evidence="1">Uncharacterized protein</fullName>
    </submittedName>
</protein>
<gene>
    <name evidence="1" type="ORF">GCM10022416_18360</name>
</gene>
<sequence length="61" mass="6587">MRAVLERGAEDHDFKADLRIPQRMRQMAARVCGGAAVADLGAAAVRRPSWPEPTAPVSQSD</sequence>
<dbReference type="Proteomes" id="UP001500266">
    <property type="component" value="Unassembled WGS sequence"/>
</dbReference>
<evidence type="ECO:0000313" key="2">
    <source>
        <dbReference type="Proteomes" id="UP001500266"/>
    </source>
</evidence>
<dbReference type="EMBL" id="BAABDO010000018">
    <property type="protein sequence ID" value="GAA4135589.1"/>
    <property type="molecule type" value="Genomic_DNA"/>
</dbReference>
<accession>A0ABP7YG70</accession>
<proteinExistence type="predicted"/>
<evidence type="ECO:0000313" key="1">
    <source>
        <dbReference type="EMBL" id="GAA4135589.1"/>
    </source>
</evidence>
<keyword evidence="2" id="KW-1185">Reference proteome</keyword>
<name>A0ABP7YG70_9ACTN</name>